<sequence>MLSSLLCLSALVSLVTSHATIIFVQGANSIDGAGMGIDPTTPRDGTRANPFQRDTSIIRDNEINSGRVGPCGRTNQKGALDIAGEMEGRLF</sequence>
<keyword evidence="3" id="KW-1185">Reference proteome</keyword>
<evidence type="ECO:0000313" key="3">
    <source>
        <dbReference type="Proteomes" id="UP000027456"/>
    </source>
</evidence>
<reference evidence="2 3" key="1">
    <citation type="submission" date="2013-12" db="EMBL/GenBank/DDBJ databases">
        <authorList>
            <person name="Cubeta M."/>
            <person name="Pakala S."/>
            <person name="Fedorova N."/>
            <person name="Thomas E."/>
            <person name="Dean R."/>
            <person name="Jabaji S."/>
            <person name="Neate S."/>
            <person name="Toda T."/>
            <person name="Tavantzis S."/>
            <person name="Vilgalys R."/>
            <person name="Bharathan N."/>
            <person name="Pakala S."/>
            <person name="Losada L.S."/>
            <person name="Zafar N."/>
            <person name="Nierman W."/>
        </authorList>
    </citation>
    <scope>NUCLEOTIDE SEQUENCE [LARGE SCALE GENOMIC DNA]</scope>
    <source>
        <strain evidence="2 3">123E</strain>
    </source>
</reference>
<protein>
    <submittedName>
        <fullName evidence="2">Putative gEgh 16 protein</fullName>
    </submittedName>
</protein>
<feature type="chain" id="PRO_5001700561" evidence="1">
    <location>
        <begin position="18"/>
        <end position="91"/>
    </location>
</feature>
<dbReference type="PANTHER" id="PTHR34618">
    <property type="entry name" value="SURFACE PROTEIN MAS1, PUTATIVE-RELATED"/>
    <property type="match status" value="1"/>
</dbReference>
<feature type="signal peptide" evidence="1">
    <location>
        <begin position="1"/>
        <end position="17"/>
    </location>
</feature>
<evidence type="ECO:0000313" key="2">
    <source>
        <dbReference type="EMBL" id="KEP49492.1"/>
    </source>
</evidence>
<organism evidence="2 3">
    <name type="scientific">Rhizoctonia solani 123E</name>
    <dbReference type="NCBI Taxonomy" id="1423351"/>
    <lineage>
        <taxon>Eukaryota</taxon>
        <taxon>Fungi</taxon>
        <taxon>Dikarya</taxon>
        <taxon>Basidiomycota</taxon>
        <taxon>Agaricomycotina</taxon>
        <taxon>Agaricomycetes</taxon>
        <taxon>Cantharellales</taxon>
        <taxon>Ceratobasidiaceae</taxon>
        <taxon>Rhizoctonia</taxon>
    </lineage>
</organism>
<proteinExistence type="predicted"/>
<name>A0A074SHI7_9AGAM</name>
<dbReference type="Pfam" id="PF11327">
    <property type="entry name" value="Egh16-like"/>
    <property type="match status" value="1"/>
</dbReference>
<keyword evidence="1" id="KW-0732">Signal</keyword>
<dbReference type="InterPro" id="IPR021476">
    <property type="entry name" value="Egh16-like"/>
</dbReference>
<dbReference type="STRING" id="1423351.A0A074SHI7"/>
<dbReference type="HOGENOM" id="CLU_169172_0_0_1"/>
<dbReference type="OrthoDB" id="3229990at2759"/>
<dbReference type="AlphaFoldDB" id="A0A074SHI7"/>
<accession>A0A074SHI7</accession>
<comment type="caution">
    <text evidence="2">The sequence shown here is derived from an EMBL/GenBank/DDBJ whole genome shotgun (WGS) entry which is preliminary data.</text>
</comment>
<gene>
    <name evidence="2" type="ORF">V565_099340</name>
</gene>
<dbReference type="PANTHER" id="PTHR34618:SF1">
    <property type="entry name" value="SECRETED PROTEIN"/>
    <property type="match status" value="1"/>
</dbReference>
<dbReference type="EMBL" id="AZST01000357">
    <property type="protein sequence ID" value="KEP49492.1"/>
    <property type="molecule type" value="Genomic_DNA"/>
</dbReference>
<evidence type="ECO:0000256" key="1">
    <source>
        <dbReference type="SAM" id="SignalP"/>
    </source>
</evidence>
<dbReference type="Proteomes" id="UP000027456">
    <property type="component" value="Unassembled WGS sequence"/>
</dbReference>